<dbReference type="GO" id="GO:0004657">
    <property type="term" value="F:proline dehydrogenase activity"/>
    <property type="evidence" value="ECO:0007669"/>
    <property type="project" value="UniProtKB-EC"/>
</dbReference>
<evidence type="ECO:0000256" key="6">
    <source>
        <dbReference type="SAM" id="MobiDB-lite"/>
    </source>
</evidence>
<evidence type="ECO:0000256" key="1">
    <source>
        <dbReference type="ARBA" id="ARBA00004739"/>
    </source>
</evidence>
<protein>
    <recommendedName>
        <fullName evidence="5">Proline dehydrogenase</fullName>
        <ecNumber evidence="5">1.5.5.2</ecNumber>
    </recommendedName>
</protein>
<dbReference type="EMBL" id="GGYP01001758">
    <property type="protein sequence ID" value="MDE46529.1"/>
    <property type="molecule type" value="Transcribed_RNA"/>
</dbReference>
<dbReference type="AlphaFoldDB" id="A0A6G1SK58"/>
<comment type="similarity">
    <text evidence="2 5">Belongs to the proline oxidase family.</text>
</comment>
<evidence type="ECO:0000256" key="3">
    <source>
        <dbReference type="ARBA" id="ARBA00023002"/>
    </source>
</evidence>
<dbReference type="GO" id="GO:0010133">
    <property type="term" value="P:L-proline catabolic process to L-glutamate"/>
    <property type="evidence" value="ECO:0007669"/>
    <property type="project" value="TreeGrafter"/>
</dbReference>
<dbReference type="GO" id="GO:0071949">
    <property type="term" value="F:FAD binding"/>
    <property type="evidence" value="ECO:0007669"/>
    <property type="project" value="TreeGrafter"/>
</dbReference>
<organism evidence="9">
    <name type="scientific">Aceria tosichella</name>
    <name type="common">wheat curl mite</name>
    <dbReference type="NCBI Taxonomy" id="561515"/>
    <lineage>
        <taxon>Eukaryota</taxon>
        <taxon>Metazoa</taxon>
        <taxon>Ecdysozoa</taxon>
        <taxon>Arthropoda</taxon>
        <taxon>Chelicerata</taxon>
        <taxon>Arachnida</taxon>
        <taxon>Acari</taxon>
        <taxon>Acariformes</taxon>
        <taxon>Trombidiformes</taxon>
        <taxon>Prostigmata</taxon>
        <taxon>Eupodina</taxon>
        <taxon>Eriophyoidea</taxon>
        <taxon>Eriophyidae</taxon>
        <taxon>Eriophyinae</taxon>
        <taxon>Aceriini</taxon>
        <taxon>Aceria</taxon>
    </lineage>
</organism>
<dbReference type="Pfam" id="PF01619">
    <property type="entry name" value="Pro_dh"/>
    <property type="match status" value="1"/>
</dbReference>
<dbReference type="EMBL" id="GGYP01006155">
    <property type="protein sequence ID" value="MDE50926.1"/>
    <property type="molecule type" value="Transcribed_RNA"/>
</dbReference>
<dbReference type="GO" id="GO:0005739">
    <property type="term" value="C:mitochondrion"/>
    <property type="evidence" value="ECO:0007669"/>
    <property type="project" value="TreeGrafter"/>
</dbReference>
<evidence type="ECO:0000256" key="2">
    <source>
        <dbReference type="ARBA" id="ARBA00005869"/>
    </source>
</evidence>
<comment type="pathway">
    <text evidence="1">Amino-acid degradation; L-proline degradation into L-glutamate; L-glutamate from L-proline: step 1/2.</text>
</comment>
<feature type="compositionally biased region" description="Low complexity" evidence="6">
    <location>
        <begin position="14"/>
        <end position="23"/>
    </location>
</feature>
<dbReference type="InterPro" id="IPR015659">
    <property type="entry name" value="Proline_oxidase"/>
</dbReference>
<dbReference type="EC" id="1.5.5.2" evidence="5"/>
<keyword evidence="5" id="KW-0285">Flavoprotein</keyword>
<evidence type="ECO:0000259" key="7">
    <source>
        <dbReference type="Pfam" id="PF01619"/>
    </source>
</evidence>
<dbReference type="InterPro" id="IPR002872">
    <property type="entry name" value="Proline_DH_dom"/>
</dbReference>
<sequence>MKTTNFVRQLQARASMARAASAPAPNPAEPFIGGHHHNNRSAAQASTSANRRHNQLRDQHDHQQEFLRARQFHQQLGLSSPLVGSQTGAGGLGEHHLDHEQHQYQLHDELVRQQQQHTDQQARQPPARDQLDLSFSNTKVVYKSKSMGQLLRNYFVLGLCKNDLLVRNNERLMKWSRRLLGKRLFEQIMRQTFYGQFVAGEDEQAIVPVIRHLSAFGVKTILDYSAEEDVAEEEVKEDVRADAERTKSESNYLADHSPLRRYQQSADFADRRKYLPVARTYFYHGESQCERNLEIFFKAIEAVANTTGNTGFAAIKLTALGRPRLLMKLSKIIDYMRAIEGGEPRAECLSELLERFNRLNQSDINTLDEDEEEMLFNLMRRVNRIAAYASQVGGARCMIDAEQTYMQPAINMIAMELMRQYNRREPIIFNTYQCYLKSAYDQLRKDLAMARRENFFFGAKLVRGAYMDQERARAAKLGYEDPINESFEATTRMYEKTLSYLMGEIERELKLAGMPTKVGPASGDEATQAVPDSPSSAPIKPAESAIDRALNASNSRRISIMVASHNEETVRFALEQMERRGIKPWHRLICFGQLYGMCDHVSFMLGQSGYSVYKYTPYGPVEEVLPYLGRRAIENHGFLSKLERERTLLAREILARLARMQLFYKPAGNYRPT</sequence>
<proteinExistence type="inferred from homology"/>
<feature type="region of interest" description="Disordered" evidence="6">
    <location>
        <begin position="14"/>
        <end position="62"/>
    </location>
</feature>
<evidence type="ECO:0000256" key="5">
    <source>
        <dbReference type="RuleBase" id="RU364054"/>
    </source>
</evidence>
<evidence type="ECO:0000313" key="9">
    <source>
        <dbReference type="EMBL" id="MDE50926.1"/>
    </source>
</evidence>
<feature type="region of interest" description="Disordered" evidence="6">
    <location>
        <begin position="520"/>
        <end position="540"/>
    </location>
</feature>
<accession>A0A6G1SK58</accession>
<comment type="function">
    <text evidence="5">Converts proline to delta-1-pyrroline-5-carboxylate.</text>
</comment>
<reference evidence="9" key="1">
    <citation type="submission" date="2018-10" db="EMBL/GenBank/DDBJ databases">
        <title>Transcriptome assembly of Aceria tosichella (Wheat curl mite) Type 2.</title>
        <authorList>
            <person name="Scully E.D."/>
            <person name="Geib S.M."/>
            <person name="Palmer N.A."/>
            <person name="Gupta A.K."/>
            <person name="Sarath G."/>
            <person name="Tatineni S."/>
        </authorList>
    </citation>
    <scope>NUCLEOTIDE SEQUENCE</scope>
    <source>
        <strain evidence="9">LincolnNE</strain>
    </source>
</reference>
<comment type="catalytic activity">
    <reaction evidence="5">
        <text>L-proline + a quinone = (S)-1-pyrroline-5-carboxylate + a quinol + H(+)</text>
        <dbReference type="Rhea" id="RHEA:23784"/>
        <dbReference type="ChEBI" id="CHEBI:15378"/>
        <dbReference type="ChEBI" id="CHEBI:17388"/>
        <dbReference type="ChEBI" id="CHEBI:24646"/>
        <dbReference type="ChEBI" id="CHEBI:60039"/>
        <dbReference type="ChEBI" id="CHEBI:132124"/>
        <dbReference type="EC" id="1.5.5.2"/>
    </reaction>
</comment>
<keyword evidence="5" id="KW-0274">FAD</keyword>
<dbReference type="PANTHER" id="PTHR13914:SF0">
    <property type="entry name" value="PROLINE DEHYDROGENASE 1, MITOCHONDRIAL"/>
    <property type="match status" value="1"/>
</dbReference>
<dbReference type="InterPro" id="IPR029041">
    <property type="entry name" value="FAD-linked_oxidoreductase-like"/>
</dbReference>
<feature type="compositionally biased region" description="Polar residues" evidence="6">
    <location>
        <begin position="40"/>
        <end position="49"/>
    </location>
</feature>
<dbReference type="PANTHER" id="PTHR13914">
    <property type="entry name" value="PROLINE OXIDASE"/>
    <property type="match status" value="1"/>
</dbReference>
<feature type="domain" description="Proline dehydrogenase" evidence="7">
    <location>
        <begin position="284"/>
        <end position="642"/>
    </location>
</feature>
<dbReference type="Gene3D" id="3.20.20.220">
    <property type="match status" value="1"/>
</dbReference>
<comment type="cofactor">
    <cofactor evidence="5">
        <name>FAD</name>
        <dbReference type="ChEBI" id="CHEBI:57692"/>
    </cofactor>
</comment>
<keyword evidence="3 5" id="KW-0560">Oxidoreductase</keyword>
<keyword evidence="4 5" id="KW-0642">Proline metabolism</keyword>
<gene>
    <name evidence="9" type="primary">slgA_0</name>
    <name evidence="8" type="synonym">slgA_1</name>
    <name evidence="9" type="ORF">g.15345</name>
    <name evidence="8" type="ORF">g.15347</name>
</gene>
<dbReference type="SUPFAM" id="SSF51730">
    <property type="entry name" value="FAD-linked oxidoreductase"/>
    <property type="match status" value="1"/>
</dbReference>
<evidence type="ECO:0000313" key="8">
    <source>
        <dbReference type="EMBL" id="MDE46529.1"/>
    </source>
</evidence>
<name>A0A6G1SK58_9ACAR</name>
<evidence type="ECO:0000256" key="4">
    <source>
        <dbReference type="ARBA" id="ARBA00023062"/>
    </source>
</evidence>